<protein>
    <recommendedName>
        <fullName evidence="2">Cyclic nucleotide-binding domain-containing protein</fullName>
    </recommendedName>
</protein>
<dbReference type="InterPro" id="IPR018490">
    <property type="entry name" value="cNMP-bd_dom_sf"/>
</dbReference>
<dbReference type="InterPro" id="IPR018488">
    <property type="entry name" value="cNMP-bd_CS"/>
</dbReference>
<dbReference type="PROSITE" id="PS00889">
    <property type="entry name" value="CNMP_BINDING_2"/>
    <property type="match status" value="1"/>
</dbReference>
<dbReference type="AlphaFoldDB" id="A0A0W1AYG5"/>
<dbReference type="SMART" id="SM00100">
    <property type="entry name" value="cNMP"/>
    <property type="match status" value="1"/>
</dbReference>
<keyword evidence="1" id="KW-0010">Activator</keyword>
<dbReference type="SUPFAM" id="SSF51206">
    <property type="entry name" value="cAMP-binding domain-like"/>
    <property type="match status" value="1"/>
</dbReference>
<keyword evidence="4" id="KW-1185">Reference proteome</keyword>
<dbReference type="PRINTS" id="PR00103">
    <property type="entry name" value="CAMPKINASE"/>
</dbReference>
<evidence type="ECO:0000256" key="1">
    <source>
        <dbReference type="ARBA" id="ARBA00023159"/>
    </source>
</evidence>
<proteinExistence type="predicted"/>
<dbReference type="InterPro" id="IPR014710">
    <property type="entry name" value="RmlC-like_jellyroll"/>
</dbReference>
<dbReference type="PANTHER" id="PTHR24567:SF74">
    <property type="entry name" value="HTH-TYPE TRANSCRIPTIONAL REGULATOR ARCR"/>
    <property type="match status" value="1"/>
</dbReference>
<evidence type="ECO:0000259" key="2">
    <source>
        <dbReference type="PROSITE" id="PS50042"/>
    </source>
</evidence>
<accession>A0A0W1AYG5</accession>
<sequence length="177" mass="20070">MFKNLSNMEQAKLLGMLTKLELPAGTHLFEQGDPGDRMFIVERGTIELFLNTEEGGRRSLALLGQWEVLGEMALLTGEARSAGAQAAVETTLYVIDRKMFDRLIAENATLSAYFIRLLSQRLTATNGRLLAVKESEHQRVEQKLEELPEEIRHFILWCSHIPVVNRELSDYTFGFSL</sequence>
<dbReference type="PANTHER" id="PTHR24567">
    <property type="entry name" value="CRP FAMILY TRANSCRIPTIONAL REGULATORY PROTEIN"/>
    <property type="match status" value="1"/>
</dbReference>
<dbReference type="OrthoDB" id="9766267at2"/>
<organism evidence="3 4">
    <name type="scientific">Paenibacillus etheri</name>
    <dbReference type="NCBI Taxonomy" id="1306852"/>
    <lineage>
        <taxon>Bacteria</taxon>
        <taxon>Bacillati</taxon>
        <taxon>Bacillota</taxon>
        <taxon>Bacilli</taxon>
        <taxon>Bacillales</taxon>
        <taxon>Paenibacillaceae</taxon>
        <taxon>Paenibacillus</taxon>
    </lineage>
</organism>
<reference evidence="3 4" key="1">
    <citation type="journal article" date="2015" name="Int. Biodeterior. Biodegradation">
        <title>Physiological and genetic screening methods for the isolation of methyl tert-butyl ether-degrading bacteria for bioremediation purposes.</title>
        <authorList>
            <person name="Guisado I.M."/>
            <person name="Purswani J."/>
            <person name="Gonzalez Lopez J."/>
            <person name="Pozo C."/>
        </authorList>
    </citation>
    <scope>NUCLEOTIDE SEQUENCE [LARGE SCALE GENOMIC DNA]</scope>
    <source>
        <strain evidence="3 4">SH7</strain>
    </source>
</reference>
<evidence type="ECO:0000313" key="3">
    <source>
        <dbReference type="EMBL" id="KTD86374.1"/>
    </source>
</evidence>
<comment type="caution">
    <text evidence="3">The sequence shown here is derived from an EMBL/GenBank/DDBJ whole genome shotgun (WGS) entry which is preliminary data.</text>
</comment>
<dbReference type="Proteomes" id="UP000054709">
    <property type="component" value="Unassembled WGS sequence"/>
</dbReference>
<gene>
    <name evidence="3" type="ORF">UQ64_16105</name>
</gene>
<dbReference type="Pfam" id="PF00027">
    <property type="entry name" value="cNMP_binding"/>
    <property type="match status" value="1"/>
</dbReference>
<dbReference type="CDD" id="cd00038">
    <property type="entry name" value="CAP_ED"/>
    <property type="match status" value="1"/>
</dbReference>
<feature type="domain" description="Cyclic nucleotide-binding" evidence="2">
    <location>
        <begin position="1"/>
        <end position="121"/>
    </location>
</feature>
<dbReference type="GO" id="GO:0005829">
    <property type="term" value="C:cytosol"/>
    <property type="evidence" value="ECO:0007669"/>
    <property type="project" value="TreeGrafter"/>
</dbReference>
<dbReference type="RefSeq" id="WP_060623869.1">
    <property type="nucleotide sequence ID" value="NZ_LCZJ02000020.1"/>
</dbReference>
<dbReference type="InterPro" id="IPR050397">
    <property type="entry name" value="Env_Response_Regulators"/>
</dbReference>
<dbReference type="PROSITE" id="PS50042">
    <property type="entry name" value="CNMP_BINDING_3"/>
    <property type="match status" value="1"/>
</dbReference>
<dbReference type="InterPro" id="IPR000595">
    <property type="entry name" value="cNMP-bd_dom"/>
</dbReference>
<dbReference type="GO" id="GO:0003700">
    <property type="term" value="F:DNA-binding transcription factor activity"/>
    <property type="evidence" value="ECO:0007669"/>
    <property type="project" value="TreeGrafter"/>
</dbReference>
<dbReference type="Gene3D" id="2.60.120.10">
    <property type="entry name" value="Jelly Rolls"/>
    <property type="match status" value="1"/>
</dbReference>
<name>A0A0W1AYG5_9BACL</name>
<evidence type="ECO:0000313" key="4">
    <source>
        <dbReference type="Proteomes" id="UP000054709"/>
    </source>
</evidence>
<dbReference type="EMBL" id="LCZJ02000020">
    <property type="protein sequence ID" value="KTD86374.1"/>
    <property type="molecule type" value="Genomic_DNA"/>
</dbReference>